<feature type="domain" description="Rhodanese" evidence="2">
    <location>
        <begin position="23"/>
        <end position="130"/>
    </location>
</feature>
<keyword evidence="4" id="KW-1185">Reference proteome</keyword>
<dbReference type="Proteomes" id="UP001558652">
    <property type="component" value="Unassembled WGS sequence"/>
</dbReference>
<dbReference type="SUPFAM" id="SSF52821">
    <property type="entry name" value="Rhodanese/Cell cycle control phosphatase"/>
    <property type="match status" value="1"/>
</dbReference>
<reference evidence="3 4" key="1">
    <citation type="submission" date="2024-07" db="EMBL/GenBank/DDBJ databases">
        <title>Chromosome-level genome assembly of the water stick insect Ranatra chinensis (Heteroptera: Nepidae).</title>
        <authorList>
            <person name="Liu X."/>
        </authorList>
    </citation>
    <scope>NUCLEOTIDE SEQUENCE [LARGE SCALE GENOMIC DNA]</scope>
    <source>
        <strain evidence="3">Cailab_2021Rc</strain>
        <tissue evidence="3">Muscle</tissue>
    </source>
</reference>
<name>A0ABD0Y0K7_9HEMI</name>
<accession>A0ABD0Y0K7</accession>
<evidence type="ECO:0000313" key="4">
    <source>
        <dbReference type="Proteomes" id="UP001558652"/>
    </source>
</evidence>
<organism evidence="3 4">
    <name type="scientific">Ranatra chinensis</name>
    <dbReference type="NCBI Taxonomy" id="642074"/>
    <lineage>
        <taxon>Eukaryota</taxon>
        <taxon>Metazoa</taxon>
        <taxon>Ecdysozoa</taxon>
        <taxon>Arthropoda</taxon>
        <taxon>Hexapoda</taxon>
        <taxon>Insecta</taxon>
        <taxon>Pterygota</taxon>
        <taxon>Neoptera</taxon>
        <taxon>Paraneoptera</taxon>
        <taxon>Hemiptera</taxon>
        <taxon>Heteroptera</taxon>
        <taxon>Panheteroptera</taxon>
        <taxon>Nepomorpha</taxon>
        <taxon>Nepidae</taxon>
        <taxon>Ranatrinae</taxon>
        <taxon>Ranatra</taxon>
    </lineage>
</organism>
<protein>
    <recommendedName>
        <fullName evidence="2">Rhodanese domain-containing protein</fullName>
    </recommendedName>
</protein>
<comment type="caution">
    <text evidence="3">The sequence shown here is derived from an EMBL/GenBank/DDBJ whole genome shotgun (WGS) entry which is preliminary data.</text>
</comment>
<dbReference type="InterPro" id="IPR036873">
    <property type="entry name" value="Rhodanese-like_dom_sf"/>
</dbReference>
<sequence length="157" mass="17140">MPAEEVERRQVDGRWLLGELRADPDRLVLLDCRSSVEYAESHIRHALNFSIPSIMLRRLAAGKIDLVSTIKCKRLKERIVAALKESLFVLYGEEGVRHAIAVLADRLVNDGCRVVCVSGEWFSFNSATATATAAAPVPPDIDFPEGPSPSPPGGLTC</sequence>
<gene>
    <name evidence="3" type="ORF">AAG570_005169</name>
</gene>
<evidence type="ECO:0000259" key="2">
    <source>
        <dbReference type="PROSITE" id="PS50206"/>
    </source>
</evidence>
<dbReference type="EMBL" id="JBFDAA010000017">
    <property type="protein sequence ID" value="KAL1116697.1"/>
    <property type="molecule type" value="Genomic_DNA"/>
</dbReference>
<dbReference type="AlphaFoldDB" id="A0ABD0Y0K7"/>
<dbReference type="PROSITE" id="PS50206">
    <property type="entry name" value="RHODANESE_3"/>
    <property type="match status" value="1"/>
</dbReference>
<dbReference type="Pfam" id="PF00581">
    <property type="entry name" value="Rhodanese"/>
    <property type="match status" value="1"/>
</dbReference>
<dbReference type="CDD" id="cd01446">
    <property type="entry name" value="DSP_MapKP"/>
    <property type="match status" value="1"/>
</dbReference>
<proteinExistence type="predicted"/>
<dbReference type="Gene3D" id="3.40.250.10">
    <property type="entry name" value="Rhodanese-like domain"/>
    <property type="match status" value="1"/>
</dbReference>
<evidence type="ECO:0000256" key="1">
    <source>
        <dbReference type="SAM" id="MobiDB-lite"/>
    </source>
</evidence>
<evidence type="ECO:0000313" key="3">
    <source>
        <dbReference type="EMBL" id="KAL1116697.1"/>
    </source>
</evidence>
<dbReference type="InterPro" id="IPR001763">
    <property type="entry name" value="Rhodanese-like_dom"/>
</dbReference>
<feature type="region of interest" description="Disordered" evidence="1">
    <location>
        <begin position="136"/>
        <end position="157"/>
    </location>
</feature>